<sequence length="117" mass="12393">MADDVSKSWSDEGTYRRAARYVLTVLGVAAVVFAIAAFWAAAHCADANSLLCDNPSEAAILIGPSAVTILGGIGAFVQTYRQWRRGKNWPIWQGAGWFLFLLTLLYLGIGGSAAGAG</sequence>
<comment type="caution">
    <text evidence="2">The sequence shown here is derived from an EMBL/GenBank/DDBJ whole genome shotgun (WGS) entry which is preliminary data.</text>
</comment>
<proteinExistence type="predicted"/>
<accession>A0A1W0BFB2</accession>
<protein>
    <recommendedName>
        <fullName evidence="4">Transmembrane protein</fullName>
    </recommendedName>
</protein>
<evidence type="ECO:0000256" key="1">
    <source>
        <dbReference type="SAM" id="Phobius"/>
    </source>
</evidence>
<name>A0A1W0BFB2_9NOCA</name>
<dbReference type="AlphaFoldDB" id="A0A1W0BFB2"/>
<dbReference type="EMBL" id="MUMY01000016">
    <property type="protein sequence ID" value="ONM47282.1"/>
    <property type="molecule type" value="Genomic_DNA"/>
</dbReference>
<gene>
    <name evidence="2" type="ORF">B0T46_18595</name>
</gene>
<evidence type="ECO:0000313" key="2">
    <source>
        <dbReference type="EMBL" id="ONM47282.1"/>
    </source>
</evidence>
<dbReference type="OrthoDB" id="4563543at2"/>
<evidence type="ECO:0008006" key="4">
    <source>
        <dbReference type="Google" id="ProtNLM"/>
    </source>
</evidence>
<keyword evidence="1" id="KW-1133">Transmembrane helix</keyword>
<keyword evidence="3" id="KW-1185">Reference proteome</keyword>
<evidence type="ECO:0000313" key="3">
    <source>
        <dbReference type="Proteomes" id="UP000188836"/>
    </source>
</evidence>
<dbReference type="RefSeq" id="WP_077119050.1">
    <property type="nucleotide sequence ID" value="NZ_LOKT01000002.1"/>
</dbReference>
<feature type="transmembrane region" description="Helical" evidence="1">
    <location>
        <begin position="58"/>
        <end position="77"/>
    </location>
</feature>
<reference evidence="2 3" key="1">
    <citation type="journal article" date="2016" name="Antonie Van Leeuwenhoek">
        <title>Nocardia donostiensis sp. nov., isolated from human respiratory specimens.</title>
        <authorList>
            <person name="Ercibengoa M."/>
            <person name="Bell M."/>
            <person name="Marimon J.M."/>
            <person name="Humrighouse B."/>
            <person name="Klenk H.P."/>
            <person name="Potter G."/>
            <person name="Perez-Trallero E."/>
        </authorList>
    </citation>
    <scope>NUCLEOTIDE SEQUENCE [LARGE SCALE GENOMIC DNA]</scope>
    <source>
        <strain evidence="2 3">X1655</strain>
    </source>
</reference>
<feature type="transmembrane region" description="Helical" evidence="1">
    <location>
        <begin position="89"/>
        <end position="109"/>
    </location>
</feature>
<keyword evidence="1" id="KW-0812">Transmembrane</keyword>
<dbReference type="STRING" id="1538463.B0T36_02550"/>
<keyword evidence="1" id="KW-0472">Membrane</keyword>
<feature type="transmembrane region" description="Helical" evidence="1">
    <location>
        <begin position="21"/>
        <end position="42"/>
    </location>
</feature>
<dbReference type="Proteomes" id="UP000188836">
    <property type="component" value="Unassembled WGS sequence"/>
</dbReference>
<organism evidence="2 3">
    <name type="scientific">Nocardia donostiensis</name>
    <dbReference type="NCBI Taxonomy" id="1538463"/>
    <lineage>
        <taxon>Bacteria</taxon>
        <taxon>Bacillati</taxon>
        <taxon>Actinomycetota</taxon>
        <taxon>Actinomycetes</taxon>
        <taxon>Mycobacteriales</taxon>
        <taxon>Nocardiaceae</taxon>
        <taxon>Nocardia</taxon>
    </lineage>
</organism>